<evidence type="ECO:0000313" key="1">
    <source>
        <dbReference type="EMBL" id="PKA51662.1"/>
    </source>
</evidence>
<gene>
    <name evidence="1" type="primary">VPS28-2</name>
    <name evidence="1" type="ORF">AXF42_Ash003029</name>
</gene>
<dbReference type="STRING" id="1088818.A0A2I0A7Z0"/>
<accession>A0A2I0A7Z0</accession>
<keyword evidence="2" id="KW-1185">Reference proteome</keyword>
<dbReference type="Gene3D" id="1.20.120.1130">
    <property type="match status" value="1"/>
</dbReference>
<reference evidence="1 2" key="1">
    <citation type="journal article" date="2017" name="Nature">
        <title>The Apostasia genome and the evolution of orchids.</title>
        <authorList>
            <person name="Zhang G.Q."/>
            <person name="Liu K.W."/>
            <person name="Li Z."/>
            <person name="Lohaus R."/>
            <person name="Hsiao Y.Y."/>
            <person name="Niu S.C."/>
            <person name="Wang J.Y."/>
            <person name="Lin Y.C."/>
            <person name="Xu Q."/>
            <person name="Chen L.J."/>
            <person name="Yoshida K."/>
            <person name="Fujiwara S."/>
            <person name="Wang Z.W."/>
            <person name="Zhang Y.Q."/>
            <person name="Mitsuda N."/>
            <person name="Wang M."/>
            <person name="Liu G.H."/>
            <person name="Pecoraro L."/>
            <person name="Huang H.X."/>
            <person name="Xiao X.J."/>
            <person name="Lin M."/>
            <person name="Wu X.Y."/>
            <person name="Wu W.L."/>
            <person name="Chen Y.Y."/>
            <person name="Chang S.B."/>
            <person name="Sakamoto S."/>
            <person name="Ohme-Takagi M."/>
            <person name="Yagi M."/>
            <person name="Zeng S.J."/>
            <person name="Shen C.Y."/>
            <person name="Yeh C.M."/>
            <person name="Luo Y.B."/>
            <person name="Tsai W.C."/>
            <person name="Van de Peer Y."/>
            <person name="Liu Z.J."/>
        </authorList>
    </citation>
    <scope>NUCLEOTIDE SEQUENCE [LARGE SCALE GENOMIC DNA]</scope>
    <source>
        <strain evidence="2">cv. Shenzhen</strain>
        <tissue evidence="1">Stem</tissue>
    </source>
</reference>
<dbReference type="GO" id="GO:0032509">
    <property type="term" value="P:endosome transport via multivesicular body sorting pathway"/>
    <property type="evidence" value="ECO:0007669"/>
    <property type="project" value="InterPro"/>
</dbReference>
<dbReference type="Proteomes" id="UP000236161">
    <property type="component" value="Unassembled WGS sequence"/>
</dbReference>
<protein>
    <submittedName>
        <fullName evidence="1">Vacuolar protein sorting-associated protein 28 like 2</fullName>
    </submittedName>
</protein>
<sequence length="186" mass="20249">MLSSKRQRSSRSLCPRPPSPLRLRIRVSQTHRPVQDLSSSLRDAVPSLRICGSLQDGLSRCAQTASSCLGVPATASTARVICVGCLFGLPLWASVSSTFITSMDSLKVNHGRGGPGVIRCFADLSPRWPNWVLESLRLNLKGRQGSVREWITRLSKMGAADELTEQQRGSCTLILNHPIMHSCGPS</sequence>
<dbReference type="EMBL" id="KZ452013">
    <property type="protein sequence ID" value="PKA51662.1"/>
    <property type="molecule type" value="Genomic_DNA"/>
</dbReference>
<name>A0A2I0A7Z0_9ASPA</name>
<dbReference type="InterPro" id="IPR007143">
    <property type="entry name" value="Vps28"/>
</dbReference>
<dbReference type="Pfam" id="PF03997">
    <property type="entry name" value="VPS28"/>
    <property type="match status" value="1"/>
</dbReference>
<dbReference type="AlphaFoldDB" id="A0A2I0A7Z0"/>
<organism evidence="1 2">
    <name type="scientific">Apostasia shenzhenica</name>
    <dbReference type="NCBI Taxonomy" id="1088818"/>
    <lineage>
        <taxon>Eukaryota</taxon>
        <taxon>Viridiplantae</taxon>
        <taxon>Streptophyta</taxon>
        <taxon>Embryophyta</taxon>
        <taxon>Tracheophyta</taxon>
        <taxon>Spermatophyta</taxon>
        <taxon>Magnoliopsida</taxon>
        <taxon>Liliopsida</taxon>
        <taxon>Asparagales</taxon>
        <taxon>Orchidaceae</taxon>
        <taxon>Apostasioideae</taxon>
        <taxon>Apostasia</taxon>
    </lineage>
</organism>
<proteinExistence type="predicted"/>
<dbReference type="InterPro" id="IPR037206">
    <property type="entry name" value="VPS28_C_sf"/>
</dbReference>
<dbReference type="GO" id="GO:0000813">
    <property type="term" value="C:ESCRT I complex"/>
    <property type="evidence" value="ECO:0007669"/>
    <property type="project" value="InterPro"/>
</dbReference>
<dbReference type="OrthoDB" id="2671at2759"/>
<dbReference type="SUPFAM" id="SSF140427">
    <property type="entry name" value="VPS28 C-terminal domain-like"/>
    <property type="match status" value="1"/>
</dbReference>
<evidence type="ECO:0000313" key="2">
    <source>
        <dbReference type="Proteomes" id="UP000236161"/>
    </source>
</evidence>